<feature type="transmembrane region" description="Helical" evidence="2">
    <location>
        <begin position="249"/>
        <end position="270"/>
    </location>
</feature>
<keyword evidence="2" id="KW-0472">Membrane</keyword>
<feature type="compositionally biased region" description="Basic and acidic residues" evidence="1">
    <location>
        <begin position="215"/>
        <end position="224"/>
    </location>
</feature>
<organism evidence="3 4">
    <name type="scientific">Cereibacter sphaeroides (strain ATCC 17023 / DSM 158 / JCM 6121 / CCUG 31486 / LMG 2827 / NBRC 12203 / NCIMB 8253 / ATH 2.4.1.)</name>
    <name type="common">Rhodobacter sphaeroides</name>
    <dbReference type="NCBI Taxonomy" id="272943"/>
    <lineage>
        <taxon>Bacteria</taxon>
        <taxon>Pseudomonadati</taxon>
        <taxon>Pseudomonadota</taxon>
        <taxon>Alphaproteobacteria</taxon>
        <taxon>Rhodobacterales</taxon>
        <taxon>Paracoccaceae</taxon>
        <taxon>Cereibacter</taxon>
    </lineage>
</organism>
<dbReference type="Proteomes" id="UP000002703">
    <property type="component" value="Plasmid A"/>
</dbReference>
<feature type="compositionally biased region" description="Basic and acidic residues" evidence="1">
    <location>
        <begin position="143"/>
        <end position="168"/>
    </location>
</feature>
<dbReference type="OrthoDB" id="7800844at2"/>
<evidence type="ECO:0000256" key="2">
    <source>
        <dbReference type="SAM" id="Phobius"/>
    </source>
</evidence>
<keyword evidence="2" id="KW-0812">Transmembrane</keyword>
<geneLocation type="plasmid" evidence="3 4">
    <name>A</name>
</geneLocation>
<evidence type="ECO:0000313" key="4">
    <source>
        <dbReference type="Proteomes" id="UP000002703"/>
    </source>
</evidence>
<keyword evidence="2" id="KW-1133">Transmembrane helix</keyword>
<dbReference type="InterPro" id="IPR050445">
    <property type="entry name" value="Bact_polysacc_biosynth/exp"/>
</dbReference>
<reference evidence="3 4" key="2">
    <citation type="journal article" date="2012" name="J. Bacteriol.">
        <title>Revised Sequence and Annotation of the Rhodobacter sphaeroides 2.4.1 Genome.</title>
        <authorList>
            <person name="Kontur W.S."/>
            <person name="Schackwitz W.S."/>
            <person name="Ivanova N."/>
            <person name="Martin J."/>
            <person name="Labutti K."/>
            <person name="Deshpande S."/>
            <person name="Tice H.N."/>
            <person name="Pennacchio C."/>
            <person name="Sodergren E."/>
            <person name="Weinstock G.M."/>
            <person name="Noguera D.R."/>
            <person name="Donohue T.J."/>
        </authorList>
    </citation>
    <scope>NUCLEOTIDE SEQUENCE [LARGE SCALE GENOMIC DNA]</scope>
    <source>
        <strain evidence="4">ATCC 17023 / DSM 158 / JCM 6121 / CCUG 31486 / LMG 2827 / NBRC 12203 / NCIMB 8253 / ATH 2.4.1.</strain>
    </source>
</reference>
<evidence type="ECO:0000256" key="1">
    <source>
        <dbReference type="SAM" id="MobiDB-lite"/>
    </source>
</evidence>
<accession>Q3HKP9</accession>
<feature type="compositionally biased region" description="Gly residues" evidence="1">
    <location>
        <begin position="174"/>
        <end position="214"/>
    </location>
</feature>
<dbReference type="PATRIC" id="fig|272943.9.peg.4258"/>
<protein>
    <submittedName>
        <fullName evidence="3">Capsule polysaccharide export protein</fullName>
    </submittedName>
</protein>
<dbReference type="GO" id="GO:0005886">
    <property type="term" value="C:plasma membrane"/>
    <property type="evidence" value="ECO:0007669"/>
    <property type="project" value="TreeGrafter"/>
</dbReference>
<gene>
    <name evidence="3" type="ordered locus">RSP_3838</name>
</gene>
<feature type="compositionally biased region" description="Pro residues" evidence="1">
    <location>
        <begin position="84"/>
        <end position="93"/>
    </location>
</feature>
<dbReference type="PANTHER" id="PTHR32309">
    <property type="entry name" value="TYROSINE-PROTEIN KINASE"/>
    <property type="match status" value="1"/>
</dbReference>
<evidence type="ECO:0000313" key="3">
    <source>
        <dbReference type="EMBL" id="ABA81695.1"/>
    </source>
</evidence>
<keyword evidence="4" id="KW-1185">Reference proteome</keyword>
<feature type="region of interest" description="Disordered" evidence="1">
    <location>
        <begin position="72"/>
        <end position="227"/>
    </location>
</feature>
<feature type="transmembrane region" description="Helical" evidence="2">
    <location>
        <begin position="584"/>
        <end position="607"/>
    </location>
</feature>
<dbReference type="PANTHER" id="PTHR32309:SF13">
    <property type="entry name" value="FERRIC ENTEROBACTIN TRANSPORT PROTEIN FEPE"/>
    <property type="match status" value="1"/>
</dbReference>
<dbReference type="KEGG" id="rsp:RSP_3838"/>
<dbReference type="PhylomeDB" id="Q3HKP9"/>
<feature type="compositionally biased region" description="Pro residues" evidence="1">
    <location>
        <begin position="103"/>
        <end position="119"/>
    </location>
</feature>
<name>Q3HKP9_CERS4</name>
<dbReference type="EMBL" id="DQ232586">
    <property type="protein sequence ID" value="ABA81695.1"/>
    <property type="molecule type" value="Genomic_DNA"/>
</dbReference>
<keyword evidence="3" id="KW-0614">Plasmid</keyword>
<reference evidence="4" key="1">
    <citation type="submission" date="2005-10" db="EMBL/GenBank/DDBJ databases">
        <title>Finished sequence of plasmid A of Rhodobacter sphaeroides 2.4.1.</title>
        <authorList>
            <person name="Copeland A."/>
            <person name="Lucas S."/>
            <person name="Lapidus A."/>
            <person name="Barry K."/>
            <person name="Detter J.C."/>
            <person name="Glavina T."/>
            <person name="Hammon N."/>
            <person name="Israni S."/>
            <person name="Pitluck S."/>
            <person name="Richardson P."/>
            <person name="Mackenzie C."/>
            <person name="Choudhary M."/>
            <person name="Larimer F."/>
            <person name="Hauser L.J."/>
            <person name="Land M."/>
            <person name="Donohue T.J."/>
            <person name="Kaplan S."/>
        </authorList>
    </citation>
    <scope>NUCLEOTIDE SEQUENCE [LARGE SCALE GENOMIC DNA]</scope>
    <source>
        <strain evidence="4">ATCC 17023 / DSM 158 / JCM 6121 / CCUG 31486 / LMG 2827 / NBRC 12203 / NCIMB 8253 / ATH 2.4.1.</strain>
        <plasmid evidence="4">A</plasmid>
    </source>
</reference>
<dbReference type="GO" id="GO:0004713">
    <property type="term" value="F:protein tyrosine kinase activity"/>
    <property type="evidence" value="ECO:0007669"/>
    <property type="project" value="TreeGrafter"/>
</dbReference>
<dbReference type="AlphaFoldDB" id="Q3HKP9"/>
<dbReference type="EnsemblBacteria" id="ABA81695">
    <property type="protein sequence ID" value="ABA81695"/>
    <property type="gene ID" value="RSP_3838"/>
</dbReference>
<proteinExistence type="predicted"/>
<sequence length="611" mass="64820">MLSCPCHRARESESQPQRLCELCQYPVLAVSHRGAVHSAPLASLVSRSVPLTFRLVATLSTVLPIPALTFARPIPGTARSPTPSGRPVPPGAPPRFRRRTAPALPPRPVAAPEVAPKPGPGAALGPSGLRSGERPAAESPSAEETRGPGRAGDARAADARAGELRPGRPADAGRAGGGQGSGQGDGSGPARGAGGSGPAGKAGGRGQPGGGGKAGEGKTGEGKGRILPSSFKVPAAAPRAAARLRHHGLLASFLGLVLAPILASGLYLFAIAEDQYTSTVGFSVRTEEMGSALDLLGGLSSFGLTGGGSASDSDILYQFIQSQELVQRINERIDLRAIYSKPGFDPVFSFDPDGGIEDLVDYWKDMVRISYDSTTGLIELRVHAFTPEDAQAVAQGILDESNRMINDLSAIARADATRYAREELDNAVERLRVQRVAMTEFRSRTQIVDPSADIQAQMGLLNTLQQQLASASIDLNLLRQTTQPSDPRIAQNERRIGVIEELIQREREKFGLGGGTGTGASTYSTMIAEFERLTVDLDFAEKAYIAALTNHDAAIAEAQRMSRYLATYVRPTLAQQSLYPQRGLLTLMIGGFALMLWAIGMLIYYSVRDRR</sequence>